<evidence type="ECO:0000313" key="1">
    <source>
        <dbReference type="EMBL" id="EDH0572690.1"/>
    </source>
</evidence>
<organism evidence="1">
    <name type="scientific">Salmonella enterica subsp. arizonae</name>
    <dbReference type="NCBI Taxonomy" id="59203"/>
    <lineage>
        <taxon>Bacteria</taxon>
        <taxon>Pseudomonadati</taxon>
        <taxon>Pseudomonadota</taxon>
        <taxon>Gammaproteobacteria</taxon>
        <taxon>Enterobacterales</taxon>
        <taxon>Enterobacteriaceae</taxon>
        <taxon>Salmonella</taxon>
    </lineage>
</organism>
<dbReference type="AlphaFoldDB" id="A0A632U632"/>
<protein>
    <submittedName>
        <fullName evidence="1">Uncharacterized protein</fullName>
    </submittedName>
</protein>
<gene>
    <name evidence="1" type="ORF">AHX45_21925</name>
</gene>
<accession>A0A632U632</accession>
<proteinExistence type="predicted"/>
<dbReference type="EMBL" id="AAMGFJ010000049">
    <property type="protein sequence ID" value="EDH0572690.1"/>
    <property type="molecule type" value="Genomic_DNA"/>
</dbReference>
<sequence length="367" mass="41695">MLMNIIHNSIKLRSIMFKSIHNNGSSNIVFDMVKKDVIGCMDDVAEYREKIKQLSEVSLQFSQLFFHFEDFCKKNNILIFCHSEEELAQCFANENPQYTFPESFNYISRTHSYGFTALTENRIYSISGARGKHGANHEMMHLLSAPGGKTKMLLQISANMMEGTNEFFTREVEKYMSVIEPEITEAYSFTYPKQYEFITTIINVCGETVKNALYQIHFCGEDTDCLIDAMLLQWKQKSVMGNMKPVYKTPPNETQAKKFLKRFLIEITSNMDGESDNSIALTGFHKRFPTPEPEIPPPPPLPPLPVAPRPLPVAPPILPGAPPPLPGEPQISDAIDAGFNEEEAYNIFKLQMMDFLHLVPPPPPLLF</sequence>
<reference evidence="1" key="1">
    <citation type="submission" date="2018-07" db="EMBL/GenBank/DDBJ databases">
        <authorList>
            <consortium name="GenomeTrakr network: Whole genome sequencing for foodborne pathogen traceback"/>
        </authorList>
    </citation>
    <scope>NUCLEOTIDE SEQUENCE</scope>
    <source>
        <strain evidence="1">FDA00001204</strain>
    </source>
</reference>
<comment type="caution">
    <text evidence="1">The sequence shown here is derived from an EMBL/GenBank/DDBJ whole genome shotgun (WGS) entry which is preliminary data.</text>
</comment>
<name>A0A632U632_SALER</name>